<name>A0A1L7WD33_9HELO</name>
<dbReference type="AlphaFoldDB" id="A0A1L7WD33"/>
<feature type="compositionally biased region" description="Polar residues" evidence="1">
    <location>
        <begin position="79"/>
        <end position="98"/>
    </location>
</feature>
<organism evidence="2 3">
    <name type="scientific">Phialocephala subalpina</name>
    <dbReference type="NCBI Taxonomy" id="576137"/>
    <lineage>
        <taxon>Eukaryota</taxon>
        <taxon>Fungi</taxon>
        <taxon>Dikarya</taxon>
        <taxon>Ascomycota</taxon>
        <taxon>Pezizomycotina</taxon>
        <taxon>Leotiomycetes</taxon>
        <taxon>Helotiales</taxon>
        <taxon>Mollisiaceae</taxon>
        <taxon>Phialocephala</taxon>
        <taxon>Phialocephala fortinii species complex</taxon>
    </lineage>
</organism>
<proteinExistence type="predicted"/>
<feature type="region of interest" description="Disordered" evidence="1">
    <location>
        <begin position="41"/>
        <end position="98"/>
    </location>
</feature>
<sequence length="141" mass="16075">MDDPSEAYRAIGTEEGYVNCSEMDCADTWRYWEAVGESRGVDKSTTNTIKATPGETEDGQSHYPDSLVPKLKAHDTALTPPSANSYLPSTNKRNTPNRLDSYVRLTPFLPYLDKRNEHLQDLEYTFNKPDDKWIDLEVIKN</sequence>
<evidence type="ECO:0000313" key="3">
    <source>
        <dbReference type="Proteomes" id="UP000184330"/>
    </source>
</evidence>
<gene>
    <name evidence="2" type="ORF">PAC_00512</name>
</gene>
<evidence type="ECO:0000256" key="1">
    <source>
        <dbReference type="SAM" id="MobiDB-lite"/>
    </source>
</evidence>
<protein>
    <submittedName>
        <fullName evidence="2">Uncharacterized protein</fullName>
    </submittedName>
</protein>
<keyword evidence="3" id="KW-1185">Reference proteome</keyword>
<dbReference type="Proteomes" id="UP000184330">
    <property type="component" value="Unassembled WGS sequence"/>
</dbReference>
<dbReference type="EMBL" id="FJOG01000001">
    <property type="protein sequence ID" value="CZR50638.1"/>
    <property type="molecule type" value="Genomic_DNA"/>
</dbReference>
<accession>A0A1L7WD33</accession>
<evidence type="ECO:0000313" key="2">
    <source>
        <dbReference type="EMBL" id="CZR50638.1"/>
    </source>
</evidence>
<reference evidence="2 3" key="1">
    <citation type="submission" date="2016-03" db="EMBL/GenBank/DDBJ databases">
        <authorList>
            <person name="Ploux O."/>
        </authorList>
    </citation>
    <scope>NUCLEOTIDE SEQUENCE [LARGE SCALE GENOMIC DNA]</scope>
    <source>
        <strain evidence="2 3">UAMH 11012</strain>
    </source>
</reference>